<dbReference type="OrthoDB" id="2962330at2"/>
<dbReference type="InterPro" id="IPR050595">
    <property type="entry name" value="Bact_response_regulator"/>
</dbReference>
<evidence type="ECO:0000256" key="2">
    <source>
        <dbReference type="PROSITE-ProRule" id="PRU00169"/>
    </source>
</evidence>
<dbReference type="PANTHER" id="PTHR44591">
    <property type="entry name" value="STRESS RESPONSE REGULATOR PROTEIN 1"/>
    <property type="match status" value="1"/>
</dbReference>
<feature type="domain" description="Response regulatory" evidence="3">
    <location>
        <begin position="6"/>
        <end position="121"/>
    </location>
</feature>
<dbReference type="Gene3D" id="2.40.50.1020">
    <property type="entry name" value="LytTr DNA-binding domain"/>
    <property type="match status" value="1"/>
</dbReference>
<evidence type="ECO:0000259" key="3">
    <source>
        <dbReference type="PROSITE" id="PS50110"/>
    </source>
</evidence>
<dbReference type="Gene3D" id="3.40.50.2300">
    <property type="match status" value="1"/>
</dbReference>
<dbReference type="InterPro" id="IPR011006">
    <property type="entry name" value="CheY-like_superfamily"/>
</dbReference>
<dbReference type="SMART" id="SM00448">
    <property type="entry name" value="REC"/>
    <property type="match status" value="1"/>
</dbReference>
<dbReference type="SUPFAM" id="SSF52172">
    <property type="entry name" value="CheY-like"/>
    <property type="match status" value="1"/>
</dbReference>
<dbReference type="GO" id="GO:0000160">
    <property type="term" value="P:phosphorelay signal transduction system"/>
    <property type="evidence" value="ECO:0007669"/>
    <property type="project" value="InterPro"/>
</dbReference>
<keyword evidence="6" id="KW-1185">Reference proteome</keyword>
<evidence type="ECO:0000313" key="5">
    <source>
        <dbReference type="EMBL" id="MVO09504.1"/>
    </source>
</evidence>
<gene>
    <name evidence="5" type="ORF">GOQ30_10075</name>
</gene>
<evidence type="ECO:0000256" key="1">
    <source>
        <dbReference type="ARBA" id="ARBA00022553"/>
    </source>
</evidence>
<dbReference type="Pfam" id="PF00072">
    <property type="entry name" value="Response_reg"/>
    <property type="match status" value="1"/>
</dbReference>
<keyword evidence="1 2" id="KW-0597">Phosphoprotein</keyword>
<accession>A0A6I4IIU0</accession>
<dbReference type="InterPro" id="IPR007492">
    <property type="entry name" value="LytTR_DNA-bd_dom"/>
</dbReference>
<evidence type="ECO:0000313" key="6">
    <source>
        <dbReference type="Proteomes" id="UP000431264"/>
    </source>
</evidence>
<dbReference type="RefSeq" id="WP_140997879.1">
    <property type="nucleotide sequence ID" value="NZ_VDCZ01000006.1"/>
</dbReference>
<dbReference type="PROSITE" id="PS50110">
    <property type="entry name" value="RESPONSE_REGULATORY"/>
    <property type="match status" value="1"/>
</dbReference>
<feature type="modified residue" description="4-aspartylphosphate" evidence="2">
    <location>
        <position position="56"/>
    </location>
</feature>
<protein>
    <submittedName>
        <fullName evidence="5">Response regulator</fullName>
    </submittedName>
</protein>
<dbReference type="EMBL" id="WQLW01000006">
    <property type="protein sequence ID" value="MVO09504.1"/>
    <property type="molecule type" value="Genomic_DNA"/>
</dbReference>
<dbReference type="AlphaFoldDB" id="A0A6I4IIU0"/>
<comment type="caution">
    <text evidence="5">The sequence shown here is derived from an EMBL/GenBank/DDBJ whole genome shotgun (WGS) entry which is preliminary data.</text>
</comment>
<evidence type="ECO:0000259" key="4">
    <source>
        <dbReference type="PROSITE" id="PS50930"/>
    </source>
</evidence>
<organism evidence="5 6">
    <name type="scientific">Flavobacterium profundi</name>
    <dbReference type="NCBI Taxonomy" id="1774945"/>
    <lineage>
        <taxon>Bacteria</taxon>
        <taxon>Pseudomonadati</taxon>
        <taxon>Bacteroidota</taxon>
        <taxon>Flavobacteriia</taxon>
        <taxon>Flavobacteriales</taxon>
        <taxon>Flavobacteriaceae</taxon>
        <taxon>Flavobacterium</taxon>
    </lineage>
</organism>
<dbReference type="Proteomes" id="UP000431264">
    <property type="component" value="Unassembled WGS sequence"/>
</dbReference>
<dbReference type="Pfam" id="PF04397">
    <property type="entry name" value="LytTR"/>
    <property type="match status" value="1"/>
</dbReference>
<dbReference type="SMART" id="SM00850">
    <property type="entry name" value="LytTR"/>
    <property type="match status" value="1"/>
</dbReference>
<feature type="domain" description="HTH LytTR-type" evidence="4">
    <location>
        <begin position="135"/>
        <end position="232"/>
    </location>
</feature>
<dbReference type="GO" id="GO:0003677">
    <property type="term" value="F:DNA binding"/>
    <property type="evidence" value="ECO:0007669"/>
    <property type="project" value="InterPro"/>
</dbReference>
<proteinExistence type="predicted"/>
<dbReference type="PROSITE" id="PS50930">
    <property type="entry name" value="HTH_LYTTR"/>
    <property type="match status" value="1"/>
</dbReference>
<dbReference type="CDD" id="cd17534">
    <property type="entry name" value="REC_DC-like"/>
    <property type="match status" value="1"/>
</dbReference>
<reference evidence="6" key="1">
    <citation type="submission" date="2019-05" db="EMBL/GenBank/DDBJ databases">
        <title>Flavobacterium profundi sp. nov., isolated from a deep-sea seamount.</title>
        <authorList>
            <person name="Zhang D.-C."/>
        </authorList>
    </citation>
    <scope>NUCLEOTIDE SEQUENCE [LARGE SCALE GENOMIC DNA]</scope>
    <source>
        <strain evidence="6">TP390</strain>
    </source>
</reference>
<dbReference type="PANTHER" id="PTHR44591:SF3">
    <property type="entry name" value="RESPONSE REGULATORY DOMAIN-CONTAINING PROTEIN"/>
    <property type="match status" value="1"/>
</dbReference>
<sequence>METPIQILIVEDEFITQRTIANQLEEIGYKIAGLAMSSKEAIEILNSKKVNFAILDINIQGENDGIWLANFIKEKYNIPFIYLTAYSDDHTIKRAIRTEPFSYLVKPFQKYDLLTSIEISILNFNRLHPKKEAFILLKHNEIFKKITIASILYIESDKNYLKLFCKEELYRYRSTISDFMELLPNDFYQTHKGFIVNSNFITGFNHSFVRINETQIPISKTYKEKIMKLLGN</sequence>
<name>A0A6I4IIU0_9FLAO</name>
<dbReference type="InterPro" id="IPR001789">
    <property type="entry name" value="Sig_transdc_resp-reg_receiver"/>
</dbReference>